<dbReference type="SUPFAM" id="SSF51735">
    <property type="entry name" value="NAD(P)-binding Rossmann-fold domains"/>
    <property type="match status" value="1"/>
</dbReference>
<dbReference type="CDD" id="cd05237">
    <property type="entry name" value="UDP_invert_4-6DH_SDR_e"/>
    <property type="match status" value="1"/>
</dbReference>
<organism evidence="3 4">
    <name type="scientific">Palleronia aestuarii</name>
    <dbReference type="NCBI Taxonomy" id="568105"/>
    <lineage>
        <taxon>Bacteria</taxon>
        <taxon>Pseudomonadati</taxon>
        <taxon>Pseudomonadota</taxon>
        <taxon>Alphaproteobacteria</taxon>
        <taxon>Rhodobacterales</taxon>
        <taxon>Roseobacteraceae</taxon>
        <taxon>Palleronia</taxon>
    </lineage>
</organism>
<dbReference type="EMBL" id="QKZL01000014">
    <property type="protein sequence ID" value="PZX14349.1"/>
    <property type="molecule type" value="Genomic_DNA"/>
</dbReference>
<dbReference type="InterPro" id="IPR051203">
    <property type="entry name" value="Polysaccharide_Synthase-Rel"/>
</dbReference>
<name>A0A2W7PXS5_9RHOB</name>
<comment type="similarity">
    <text evidence="1">Belongs to the polysaccharide synthase family.</text>
</comment>
<evidence type="ECO:0000313" key="4">
    <source>
        <dbReference type="Proteomes" id="UP000248916"/>
    </source>
</evidence>
<proteinExistence type="inferred from homology"/>
<dbReference type="AlphaFoldDB" id="A0A2W7PXS5"/>
<dbReference type="Gene3D" id="3.40.50.720">
    <property type="entry name" value="NAD(P)-binding Rossmann-like Domain"/>
    <property type="match status" value="1"/>
</dbReference>
<gene>
    <name evidence="3" type="ORF">LX81_02932</name>
</gene>
<sequence>MPDHETYFSGRRIIVTGGVGSVGREIVKRLLALDVARIRVIDNNESGLFEMETAYRGEGRVEFFHCDICDEREMSRTFSNMDACFHAAALKHVPSCERSPFSAVNVNILGCEIVGRAALANGLDKVIFTSSDKAVNPTNVMGTSKLMGERLFTAMNFLRRSESTTKFACTRFGNVLGSNGSVVPLFAQQIASGGPVTLTDERMTRFVMTNAQAADLVIESMALALGGEVFITKMPVLRIPDLAREMRALLAPLADRTPEEIEIAVTGPRPGEKLWEELSTEEESTRILEGDRFLAVLPAGMTREERQGYSYPGIGMEPSTAIYHSDRLAPMGAAGIRELLLSPGVLPDAIRARLEARDDTAWTTGTSNTLRRVRPVAARQLATG</sequence>
<dbReference type="Proteomes" id="UP000248916">
    <property type="component" value="Unassembled WGS sequence"/>
</dbReference>
<dbReference type="InterPro" id="IPR003869">
    <property type="entry name" value="Polysac_CapD-like"/>
</dbReference>
<evidence type="ECO:0000259" key="2">
    <source>
        <dbReference type="Pfam" id="PF02719"/>
    </source>
</evidence>
<dbReference type="Pfam" id="PF02719">
    <property type="entry name" value="Polysacc_synt_2"/>
    <property type="match status" value="1"/>
</dbReference>
<dbReference type="OrthoDB" id="9803111at2"/>
<feature type="domain" description="Polysaccharide biosynthesis protein CapD-like" evidence="2">
    <location>
        <begin position="13"/>
        <end position="292"/>
    </location>
</feature>
<protein>
    <submittedName>
        <fullName evidence="3">Polysaccharide biosynthesis protein</fullName>
    </submittedName>
</protein>
<comment type="caution">
    <text evidence="3">The sequence shown here is derived from an EMBL/GenBank/DDBJ whole genome shotgun (WGS) entry which is preliminary data.</text>
</comment>
<dbReference type="InterPro" id="IPR036291">
    <property type="entry name" value="NAD(P)-bd_dom_sf"/>
</dbReference>
<dbReference type="RefSeq" id="WP_111538031.1">
    <property type="nucleotide sequence ID" value="NZ_QKZL01000014.1"/>
</dbReference>
<dbReference type="PANTHER" id="PTHR43318">
    <property type="entry name" value="UDP-N-ACETYLGLUCOSAMINE 4,6-DEHYDRATASE"/>
    <property type="match status" value="1"/>
</dbReference>
<keyword evidence="4" id="KW-1185">Reference proteome</keyword>
<reference evidence="3 4" key="1">
    <citation type="submission" date="2018-06" db="EMBL/GenBank/DDBJ databases">
        <title>Genomic Encyclopedia of Archaeal and Bacterial Type Strains, Phase II (KMG-II): from individual species to whole genera.</title>
        <authorList>
            <person name="Goeker M."/>
        </authorList>
    </citation>
    <scope>NUCLEOTIDE SEQUENCE [LARGE SCALE GENOMIC DNA]</scope>
    <source>
        <strain evidence="3 4">DSM 22009</strain>
    </source>
</reference>
<evidence type="ECO:0000313" key="3">
    <source>
        <dbReference type="EMBL" id="PZX14349.1"/>
    </source>
</evidence>
<accession>A0A2W7PXS5</accession>
<evidence type="ECO:0000256" key="1">
    <source>
        <dbReference type="ARBA" id="ARBA00007430"/>
    </source>
</evidence>